<proteinExistence type="predicted"/>
<reference evidence="1 2" key="1">
    <citation type="submission" date="2015-01" db="EMBL/GenBank/DDBJ databases">
        <title>The Genome Sequence of Rhinocladiella mackenzie CBS 650.93.</title>
        <authorList>
            <consortium name="The Broad Institute Genomics Platform"/>
            <person name="Cuomo C."/>
            <person name="de Hoog S."/>
            <person name="Gorbushina A."/>
            <person name="Stielow B."/>
            <person name="Teixiera M."/>
            <person name="Abouelleil A."/>
            <person name="Chapman S.B."/>
            <person name="Priest M."/>
            <person name="Young S.K."/>
            <person name="Wortman J."/>
            <person name="Nusbaum C."/>
            <person name="Birren B."/>
        </authorList>
    </citation>
    <scope>NUCLEOTIDE SEQUENCE [LARGE SCALE GENOMIC DNA]</scope>
    <source>
        <strain evidence="1 2">CBS 650.93</strain>
    </source>
</reference>
<dbReference type="HOGENOM" id="CLU_2759182_0_0_1"/>
<dbReference type="EMBL" id="KN847484">
    <property type="protein sequence ID" value="KIX00055.1"/>
    <property type="molecule type" value="Genomic_DNA"/>
</dbReference>
<protein>
    <submittedName>
        <fullName evidence="1">Uncharacterized protein</fullName>
    </submittedName>
</protein>
<dbReference type="AlphaFoldDB" id="A0A0D2ITL8"/>
<dbReference type="GeneID" id="25299053"/>
<dbReference type="VEuPathDB" id="FungiDB:Z518_10982"/>
<dbReference type="Gene3D" id="3.30.9.30">
    <property type="match status" value="1"/>
</dbReference>
<evidence type="ECO:0000313" key="1">
    <source>
        <dbReference type="EMBL" id="KIX00055.1"/>
    </source>
</evidence>
<dbReference type="Proteomes" id="UP000053617">
    <property type="component" value="Unassembled WGS sequence"/>
</dbReference>
<keyword evidence="2" id="KW-1185">Reference proteome</keyword>
<sequence>MDGAKLSNDPLTRKFIEEGDSVHVYLGPDQHGIVNVLRDGKEVNALLTHKDVADIDEGWSIEGKKEDVLN</sequence>
<name>A0A0D2ITL8_9EURO</name>
<dbReference type="STRING" id="1442369.A0A0D2ITL8"/>
<organism evidence="1 2">
    <name type="scientific">Rhinocladiella mackenziei CBS 650.93</name>
    <dbReference type="NCBI Taxonomy" id="1442369"/>
    <lineage>
        <taxon>Eukaryota</taxon>
        <taxon>Fungi</taxon>
        <taxon>Dikarya</taxon>
        <taxon>Ascomycota</taxon>
        <taxon>Pezizomycotina</taxon>
        <taxon>Eurotiomycetes</taxon>
        <taxon>Chaetothyriomycetidae</taxon>
        <taxon>Chaetothyriales</taxon>
        <taxon>Herpotrichiellaceae</taxon>
        <taxon>Rhinocladiella</taxon>
    </lineage>
</organism>
<dbReference type="RefSeq" id="XP_013266945.1">
    <property type="nucleotide sequence ID" value="XM_013411491.1"/>
</dbReference>
<accession>A0A0D2ITL8</accession>
<gene>
    <name evidence="1" type="ORF">Z518_10982</name>
</gene>
<evidence type="ECO:0000313" key="2">
    <source>
        <dbReference type="Proteomes" id="UP000053617"/>
    </source>
</evidence>